<name>A0A2V3HPW5_9ARCH</name>
<evidence type="ECO:0000313" key="2">
    <source>
        <dbReference type="EMBL" id="PXF21164.1"/>
    </source>
</evidence>
<dbReference type="Proteomes" id="UP000248161">
    <property type="component" value="Unassembled WGS sequence"/>
</dbReference>
<gene>
    <name evidence="2" type="ORF">CXX69_05260</name>
</gene>
<keyword evidence="1" id="KW-0812">Transmembrane</keyword>
<protein>
    <submittedName>
        <fullName evidence="2">Uncharacterized protein</fullName>
    </submittedName>
</protein>
<proteinExistence type="predicted"/>
<evidence type="ECO:0000256" key="1">
    <source>
        <dbReference type="SAM" id="Phobius"/>
    </source>
</evidence>
<feature type="transmembrane region" description="Helical" evidence="1">
    <location>
        <begin position="93"/>
        <end position="112"/>
    </location>
</feature>
<feature type="transmembrane region" description="Helical" evidence="1">
    <location>
        <begin position="34"/>
        <end position="55"/>
    </location>
</feature>
<sequence>MARADSLVWFLAGFTQLFVGSSLAADPTLATLGIILELTGGGSVLLGLYMLLFLARYHKEFESSYSKLEKTTMVRNDQGIPHRVDSGSKTVKAVWYVIPVLLTFFAAVGWLANQ</sequence>
<organism evidence="2 3">
    <name type="scientific">Candidatus Thalassarchaeum betae</name>
    <dbReference type="NCBI Taxonomy" id="2599289"/>
    <lineage>
        <taxon>Archaea</taxon>
        <taxon>Methanobacteriati</taxon>
        <taxon>Thermoplasmatota</taxon>
        <taxon>Candidatus Poseidoniia</taxon>
        <taxon>Candidatus Poseidoniales</taxon>
        <taxon>Candidatus Thalassarchaeaceae</taxon>
        <taxon>Candidatus Thalassarchaeum</taxon>
    </lineage>
</organism>
<dbReference type="EMBL" id="PSPG01000011">
    <property type="protein sequence ID" value="PXF21164.1"/>
    <property type="molecule type" value="Genomic_DNA"/>
</dbReference>
<keyword evidence="1" id="KW-0472">Membrane</keyword>
<reference evidence="2 3" key="1">
    <citation type="journal article" date="2015" name="Nat. Commun.">
        <title>Genomic and transcriptomic evidence for scavenging of diverse organic compounds by widespread deep-sea archaea.</title>
        <authorList>
            <person name="Li M."/>
            <person name="Baker B.J."/>
            <person name="Anantharaman K."/>
            <person name="Jain S."/>
            <person name="Breier J.A."/>
            <person name="Dick G.J."/>
        </authorList>
    </citation>
    <scope>NUCLEOTIDE SEQUENCE [LARGE SCALE GENOMIC DNA]</scope>
    <source>
        <strain evidence="2">Cayman_51_deep</strain>
    </source>
</reference>
<comment type="caution">
    <text evidence="2">The sequence shown here is derived from an EMBL/GenBank/DDBJ whole genome shotgun (WGS) entry which is preliminary data.</text>
</comment>
<evidence type="ECO:0000313" key="3">
    <source>
        <dbReference type="Proteomes" id="UP000248161"/>
    </source>
</evidence>
<accession>A0A2V3HPW5</accession>
<keyword evidence="1" id="KW-1133">Transmembrane helix</keyword>
<dbReference type="AlphaFoldDB" id="A0A2V3HPW5"/>